<gene>
    <name evidence="1" type="ORF">SAMN05444280_11341</name>
</gene>
<dbReference type="RefSeq" id="WP_073168918.1">
    <property type="nucleotide sequence ID" value="NZ_FQZE01000013.1"/>
</dbReference>
<protein>
    <recommendedName>
        <fullName evidence="3">Outer membrane protein beta-barrel domain-containing protein</fullName>
    </recommendedName>
</protein>
<dbReference type="OrthoDB" id="1117326at2"/>
<dbReference type="STRING" id="1168035.SAMN05444280_11341"/>
<evidence type="ECO:0000313" key="2">
    <source>
        <dbReference type="Proteomes" id="UP000184050"/>
    </source>
</evidence>
<proteinExistence type="predicted"/>
<dbReference type="AlphaFoldDB" id="A0A1M6HCT7"/>
<sequence>MKNLLLILLAFLLVTEYAEAQVLRFRASANSSIFIKEPGEPEVSHPMKETLSHKGSADFTPELNLGASIEIMAPVTTDFELGVEFDYTNLSGYTETAPLHNFFLSRYNPLPDNYKYPDETLIYNTNIFNILGTARFYIFPVYEDVIFFTKLHGGIAFVGTDFTFQDPQYSVGYEVGVLYSQGTKSNEDPKDPAFTGGGGLGLTYRLSDALDIYFDGTISVTHSDVVNGVPNYDYLVYQGEETIQRTTGWAITSQVSLGIIFTTIPNRKLKSNNYTRTRQFHKSIF</sequence>
<evidence type="ECO:0008006" key="3">
    <source>
        <dbReference type="Google" id="ProtNLM"/>
    </source>
</evidence>
<reference evidence="1 2" key="1">
    <citation type="submission" date="2016-11" db="EMBL/GenBank/DDBJ databases">
        <authorList>
            <person name="Jaros S."/>
            <person name="Januszkiewicz K."/>
            <person name="Wedrychowicz H."/>
        </authorList>
    </citation>
    <scope>NUCLEOTIDE SEQUENCE [LARGE SCALE GENOMIC DNA]</scope>
    <source>
        <strain evidence="1 2">DSM 27063</strain>
    </source>
</reference>
<dbReference type="Proteomes" id="UP000184050">
    <property type="component" value="Unassembled WGS sequence"/>
</dbReference>
<name>A0A1M6HCT7_9BACT</name>
<evidence type="ECO:0000313" key="1">
    <source>
        <dbReference type="EMBL" id="SHJ20035.1"/>
    </source>
</evidence>
<keyword evidence="2" id="KW-1185">Reference proteome</keyword>
<dbReference type="EMBL" id="FQZE01000013">
    <property type="protein sequence ID" value="SHJ20035.1"/>
    <property type="molecule type" value="Genomic_DNA"/>
</dbReference>
<organism evidence="1 2">
    <name type="scientific">Tangfeifania diversioriginum</name>
    <dbReference type="NCBI Taxonomy" id="1168035"/>
    <lineage>
        <taxon>Bacteria</taxon>
        <taxon>Pseudomonadati</taxon>
        <taxon>Bacteroidota</taxon>
        <taxon>Bacteroidia</taxon>
        <taxon>Marinilabiliales</taxon>
        <taxon>Prolixibacteraceae</taxon>
        <taxon>Tangfeifania</taxon>
    </lineage>
</organism>
<accession>A0A1M6HCT7</accession>